<dbReference type="AlphaFoldDB" id="A0A811T9Y0"/>
<dbReference type="Pfam" id="PF09824">
    <property type="entry name" value="ArsR"/>
    <property type="match status" value="1"/>
</dbReference>
<dbReference type="EMBL" id="CAJHIR010000038">
    <property type="protein sequence ID" value="CAD6494114.1"/>
    <property type="molecule type" value="Genomic_DNA"/>
</dbReference>
<accession>A0A811T9Y0</accession>
<sequence length="169" mass="19322">MGKRTRIINDPSELITLLRIFGSEPHKKIFDVLSTEWKTVEDLSTISDNDVPEIMAFLKKSGLIESKWRIPEPGKTPDKEYHTSYSKVQLNFQCSLEDLSGLIQLTFRTENEIRDSMIAIEEEVKKGNQSMNGLCRVFGKSSLFIRGIARRSSKLNVKGQRIEWTEGAE</sequence>
<proteinExistence type="predicted"/>
<protein>
    <submittedName>
        <fullName evidence="1">ArsR transcriptional regulator</fullName>
    </submittedName>
</protein>
<dbReference type="Proteomes" id="UP000612009">
    <property type="component" value="Unassembled WGS sequence"/>
</dbReference>
<dbReference type="PIRSF" id="PIRSF022057">
    <property type="entry name" value="UCP022057"/>
    <property type="match status" value="1"/>
</dbReference>
<evidence type="ECO:0000313" key="2">
    <source>
        <dbReference type="Proteomes" id="UP000612009"/>
    </source>
</evidence>
<name>A0A811T9Y0_9EURY</name>
<comment type="caution">
    <text evidence="1">The sequence shown here is derived from an EMBL/GenBank/DDBJ whole genome shotgun (WGS) entry which is preliminary data.</text>
</comment>
<dbReference type="InterPro" id="IPR014517">
    <property type="entry name" value="ArsR_tscrpt_regulator"/>
</dbReference>
<gene>
    <name evidence="1" type="ORF">LAKADJCE_00653</name>
</gene>
<reference evidence="1" key="1">
    <citation type="submission" date="2020-10" db="EMBL/GenBank/DDBJ databases">
        <authorList>
            <person name="Hahn C.J."/>
            <person name="Laso-Perez R."/>
            <person name="Vulcano F."/>
            <person name="Vaziourakis K.-M."/>
            <person name="Stokke R."/>
            <person name="Steen I.H."/>
            <person name="Teske A."/>
            <person name="Boetius A."/>
            <person name="Liebeke M."/>
            <person name="Amann R."/>
            <person name="Knittel K."/>
        </authorList>
    </citation>
    <scope>NUCLEOTIDE SEQUENCE</scope>
    <source>
        <strain evidence="1">Gfbio:e3339647-f889-4370-9287-4fb5cb688e4c:AG392J18_GoMArc1</strain>
    </source>
</reference>
<organism evidence="1 2">
    <name type="scientific">Candidatus Argoarchaeum ethanivorans</name>
    <dbReference type="NCBI Taxonomy" id="2608793"/>
    <lineage>
        <taxon>Archaea</taxon>
        <taxon>Methanobacteriati</taxon>
        <taxon>Methanobacteriota</taxon>
        <taxon>Stenosarchaea group</taxon>
        <taxon>Methanomicrobia</taxon>
        <taxon>Methanosarcinales</taxon>
        <taxon>Methanosarcinales incertae sedis</taxon>
        <taxon>GOM Arc I cluster</taxon>
        <taxon>Candidatus Argoarchaeum</taxon>
    </lineage>
</organism>
<evidence type="ECO:0000313" key="1">
    <source>
        <dbReference type="EMBL" id="CAD6494114.1"/>
    </source>
</evidence>